<dbReference type="InterPro" id="IPR001915">
    <property type="entry name" value="Peptidase_M48"/>
</dbReference>
<keyword evidence="5 6" id="KW-0482">Metalloprotease</keyword>
<proteinExistence type="inferred from homology"/>
<evidence type="ECO:0000256" key="3">
    <source>
        <dbReference type="ARBA" id="ARBA00022801"/>
    </source>
</evidence>
<comment type="cofactor">
    <cofactor evidence="6">
        <name>Zn(2+)</name>
        <dbReference type="ChEBI" id="CHEBI:29105"/>
    </cofactor>
    <text evidence="6">Binds 1 zinc ion per subunit.</text>
</comment>
<comment type="similarity">
    <text evidence="6">Belongs to the peptidase M48 family.</text>
</comment>
<dbReference type="RefSeq" id="WP_168058341.1">
    <property type="nucleotide sequence ID" value="NZ_VTOW01000001.1"/>
</dbReference>
<evidence type="ECO:0000256" key="2">
    <source>
        <dbReference type="ARBA" id="ARBA00022723"/>
    </source>
</evidence>
<evidence type="ECO:0000256" key="4">
    <source>
        <dbReference type="ARBA" id="ARBA00022833"/>
    </source>
</evidence>
<gene>
    <name evidence="9" type="ORF">MNODULE_04865</name>
</gene>
<dbReference type="EMBL" id="VTOW01000001">
    <property type="protein sequence ID" value="NKE70075.1"/>
    <property type="molecule type" value="Genomic_DNA"/>
</dbReference>
<dbReference type="Proteomes" id="UP000534783">
    <property type="component" value="Unassembled WGS sequence"/>
</dbReference>
<dbReference type="CDD" id="cd07332">
    <property type="entry name" value="M48C_Oma1_like"/>
    <property type="match status" value="1"/>
</dbReference>
<dbReference type="Pfam" id="PF01435">
    <property type="entry name" value="Peptidase_M48"/>
    <property type="match status" value="1"/>
</dbReference>
<feature type="domain" description="Peptidase M48" evidence="8">
    <location>
        <begin position="181"/>
        <end position="348"/>
    </location>
</feature>
<evidence type="ECO:0000256" key="7">
    <source>
        <dbReference type="SAM" id="Phobius"/>
    </source>
</evidence>
<evidence type="ECO:0000256" key="1">
    <source>
        <dbReference type="ARBA" id="ARBA00022670"/>
    </source>
</evidence>
<keyword evidence="7" id="KW-0472">Membrane</keyword>
<dbReference type="Gene3D" id="3.30.2010.10">
    <property type="entry name" value="Metalloproteases ('zincins'), catalytic domain"/>
    <property type="match status" value="1"/>
</dbReference>
<keyword evidence="10" id="KW-1185">Reference proteome</keyword>
<organism evidence="9 10">
    <name type="scientific">Candidatus Manganitrophus noduliformans</name>
    <dbReference type="NCBI Taxonomy" id="2606439"/>
    <lineage>
        <taxon>Bacteria</taxon>
        <taxon>Pseudomonadati</taxon>
        <taxon>Nitrospirota</taxon>
        <taxon>Nitrospiria</taxon>
        <taxon>Candidatus Troglogloeales</taxon>
        <taxon>Candidatus Manganitrophaceae</taxon>
        <taxon>Candidatus Manganitrophus</taxon>
    </lineage>
</organism>
<dbReference type="InterPro" id="IPR051156">
    <property type="entry name" value="Mito/Outer_Membr_Metalloprot"/>
</dbReference>
<dbReference type="GO" id="GO:0016020">
    <property type="term" value="C:membrane"/>
    <property type="evidence" value="ECO:0007669"/>
    <property type="project" value="TreeGrafter"/>
</dbReference>
<name>A0A7X6IA62_9BACT</name>
<keyword evidence="7" id="KW-1133">Transmembrane helix</keyword>
<evidence type="ECO:0000313" key="9">
    <source>
        <dbReference type="EMBL" id="NKE70075.1"/>
    </source>
</evidence>
<keyword evidence="2" id="KW-0479">Metal-binding</keyword>
<sequence length="373" mass="41109">MFSSTSQTELFEVLSFGPGIPPQGERISIRITSEGVILRPGGPDEETLLFERLRITAGGFDHDQITLTWMKRQETWSLILSDPRAKTAFLAAAPSFLAPQLRQWQKQTSRVGRGMRFGWFLLGLLILSPLLLGLALWWQSDAIAEWAVHRISHTSEVKFGDLIYAQTRPGLTLLPEGETTKMIEEIGSRLTQGSPYPFKWHVADDPTINAFAIPGGHIVVFTGLIEAAESPEEVAGILAHEAEHVLQRHSLKGMVHQLGWRVVLALLLGDIGGGRFGQAAAQLQILSFGRDQESEADLKGLALLKGAKIDPKGMITFFDRLSKKEGASIALLSTHPASANRAEAIRTEIARIGPWKSEPLPYDWDAIKKGLMK</sequence>
<protein>
    <submittedName>
        <fullName evidence="9">M48 family metallopeptidase</fullName>
    </submittedName>
</protein>
<comment type="caution">
    <text evidence="9">The sequence shown here is derived from an EMBL/GenBank/DDBJ whole genome shotgun (WGS) entry which is preliminary data.</text>
</comment>
<evidence type="ECO:0000259" key="8">
    <source>
        <dbReference type="Pfam" id="PF01435"/>
    </source>
</evidence>
<evidence type="ECO:0000256" key="5">
    <source>
        <dbReference type="ARBA" id="ARBA00023049"/>
    </source>
</evidence>
<dbReference type="AlphaFoldDB" id="A0A7X6IA62"/>
<keyword evidence="3 6" id="KW-0378">Hydrolase</keyword>
<accession>A0A7X6IA62</accession>
<feature type="transmembrane region" description="Helical" evidence="7">
    <location>
        <begin position="117"/>
        <end position="138"/>
    </location>
</feature>
<dbReference type="PANTHER" id="PTHR22726">
    <property type="entry name" value="METALLOENDOPEPTIDASE OMA1"/>
    <property type="match status" value="1"/>
</dbReference>
<evidence type="ECO:0000256" key="6">
    <source>
        <dbReference type="RuleBase" id="RU003983"/>
    </source>
</evidence>
<keyword evidence="4 6" id="KW-0862">Zinc</keyword>
<keyword evidence="1 6" id="KW-0645">Protease</keyword>
<keyword evidence="7" id="KW-0812">Transmembrane</keyword>
<dbReference type="GO" id="GO:0004222">
    <property type="term" value="F:metalloendopeptidase activity"/>
    <property type="evidence" value="ECO:0007669"/>
    <property type="project" value="InterPro"/>
</dbReference>
<evidence type="ECO:0000313" key="10">
    <source>
        <dbReference type="Proteomes" id="UP000534783"/>
    </source>
</evidence>
<dbReference type="PANTHER" id="PTHR22726:SF1">
    <property type="entry name" value="METALLOENDOPEPTIDASE OMA1, MITOCHONDRIAL"/>
    <property type="match status" value="1"/>
</dbReference>
<dbReference type="GO" id="GO:0046872">
    <property type="term" value="F:metal ion binding"/>
    <property type="evidence" value="ECO:0007669"/>
    <property type="project" value="UniProtKB-KW"/>
</dbReference>
<reference evidence="9 10" key="1">
    <citation type="journal article" date="2020" name="Nature">
        <title>Bacterial chemolithoautotrophy via manganese oxidation.</title>
        <authorList>
            <person name="Yu H."/>
            <person name="Leadbetter J.R."/>
        </authorList>
    </citation>
    <scope>NUCLEOTIDE SEQUENCE [LARGE SCALE GENOMIC DNA]</scope>
    <source>
        <strain evidence="9 10">Mn-1</strain>
    </source>
</reference>
<dbReference type="GO" id="GO:0051603">
    <property type="term" value="P:proteolysis involved in protein catabolic process"/>
    <property type="evidence" value="ECO:0007669"/>
    <property type="project" value="TreeGrafter"/>
</dbReference>